<dbReference type="EMBL" id="BJUG01000003">
    <property type="protein sequence ID" value="GEK36563.1"/>
    <property type="molecule type" value="Genomic_DNA"/>
</dbReference>
<comment type="caution">
    <text evidence="1">The sequence shown here is derived from an EMBL/GenBank/DDBJ whole genome shotgun (WGS) entry which is preliminary data.</text>
</comment>
<dbReference type="Proteomes" id="UP000321361">
    <property type="component" value="Unassembled WGS sequence"/>
</dbReference>
<sequence>MIENPGLLSNVASSYRSRFVAENLISPKLFENYVIQGKKRKHTVDIYLEFIQMNNRETTIMKTISDREITENDIWEFYTVLQDLKFKAKGIIYYENGKVSSLLNEQANACNIELKKFYFMNAVAESVLKTLEIMLPDDKVIGDPFWILMETFENNGIRKTNGNYVQIEDSIPLFLSREQAKQICETRNRVTNIRSQVFGLSQNQMKALCKKLEVKGYPVGLGIILPKFEQPADGQLAIYKVDPKKLLKYYYREN</sequence>
<accession>A0A249SK59</accession>
<gene>
    <name evidence="1" type="ORF">ETH01_08500</name>
</gene>
<organism evidence="1 2">
    <name type="scientific">Enterococcus thailandicus</name>
    <dbReference type="NCBI Taxonomy" id="417368"/>
    <lineage>
        <taxon>Bacteria</taxon>
        <taxon>Bacillati</taxon>
        <taxon>Bacillota</taxon>
        <taxon>Bacilli</taxon>
        <taxon>Lactobacillales</taxon>
        <taxon>Enterococcaceae</taxon>
        <taxon>Enterococcus</taxon>
    </lineage>
</organism>
<evidence type="ECO:0000313" key="2">
    <source>
        <dbReference type="Proteomes" id="UP000321361"/>
    </source>
</evidence>
<proteinExistence type="predicted"/>
<evidence type="ECO:0000313" key="1">
    <source>
        <dbReference type="EMBL" id="GEK36563.1"/>
    </source>
</evidence>
<name>A0A249SK59_ENTTH</name>
<reference evidence="1 2" key="1">
    <citation type="submission" date="2019-07" db="EMBL/GenBank/DDBJ databases">
        <title>Whole genome shotgun sequence of Enterococcus thailandicus NBRC 101867.</title>
        <authorList>
            <person name="Hosoyama A."/>
            <person name="Uohara A."/>
            <person name="Ohji S."/>
            <person name="Ichikawa N."/>
        </authorList>
    </citation>
    <scope>NUCLEOTIDE SEQUENCE [LARGE SCALE GENOMIC DNA]</scope>
    <source>
        <strain evidence="1 2">NBRC 101867</strain>
    </source>
</reference>
<dbReference type="RefSeq" id="WP_071868169.1">
    <property type="nucleotide sequence ID" value="NZ_BJUG01000003.1"/>
</dbReference>
<dbReference type="GeneID" id="77487804"/>
<protein>
    <submittedName>
        <fullName evidence="1">Uncharacterized protein</fullName>
    </submittedName>
</protein>
<dbReference type="OrthoDB" id="8455814at2"/>
<dbReference type="AlphaFoldDB" id="A0A249SK59"/>
<dbReference type="KEGG" id="eth:CK496_09130"/>